<evidence type="ECO:0000256" key="5">
    <source>
        <dbReference type="ARBA" id="ARBA00022500"/>
    </source>
</evidence>
<keyword evidence="5 10" id="KW-0145">Chemotaxis</keyword>
<dbReference type="EMBL" id="JAFBER010000002">
    <property type="protein sequence ID" value="MBM7644364.1"/>
    <property type="molecule type" value="Genomic_DNA"/>
</dbReference>
<evidence type="ECO:0000256" key="7">
    <source>
        <dbReference type="ARBA" id="ARBA00022779"/>
    </source>
</evidence>
<proteinExistence type="inferred from homology"/>
<accession>A0ABS2PWD1</accession>
<dbReference type="Proteomes" id="UP000808914">
    <property type="component" value="Unassembled WGS sequence"/>
</dbReference>
<keyword evidence="7 10" id="KW-0283">Flagellar rotation</keyword>
<keyword evidence="9 10" id="KW-0472">Membrane</keyword>
<keyword evidence="11" id="KW-0969">Cilium</keyword>
<comment type="similarity">
    <text evidence="3 10">Belongs to the FliL family.</text>
</comment>
<comment type="function">
    <text evidence="1 10">Controls the rotational direction of flagella during chemotaxis.</text>
</comment>
<evidence type="ECO:0000313" key="11">
    <source>
        <dbReference type="EMBL" id="MBM7644364.1"/>
    </source>
</evidence>
<keyword evidence="4 10" id="KW-1003">Cell membrane</keyword>
<evidence type="ECO:0000256" key="10">
    <source>
        <dbReference type="RuleBase" id="RU364125"/>
    </source>
</evidence>
<gene>
    <name evidence="11" type="ORF">JOD45_000557</name>
</gene>
<keyword evidence="11" id="KW-0282">Flagellum</keyword>
<name>A0ABS2PWD1_9BACL</name>
<feature type="transmembrane region" description="Helical" evidence="10">
    <location>
        <begin position="9"/>
        <end position="30"/>
    </location>
</feature>
<evidence type="ECO:0000313" key="12">
    <source>
        <dbReference type="Proteomes" id="UP000808914"/>
    </source>
</evidence>
<evidence type="ECO:0000256" key="8">
    <source>
        <dbReference type="ARBA" id="ARBA00022989"/>
    </source>
</evidence>
<keyword evidence="8 10" id="KW-1133">Transmembrane helix</keyword>
<evidence type="ECO:0000256" key="3">
    <source>
        <dbReference type="ARBA" id="ARBA00008281"/>
    </source>
</evidence>
<dbReference type="PANTHER" id="PTHR35091">
    <property type="entry name" value="FLAGELLAR PROTEIN FLIL"/>
    <property type="match status" value="1"/>
</dbReference>
<evidence type="ECO:0000256" key="1">
    <source>
        <dbReference type="ARBA" id="ARBA00002254"/>
    </source>
</evidence>
<evidence type="ECO:0000256" key="4">
    <source>
        <dbReference type="ARBA" id="ARBA00022475"/>
    </source>
</evidence>
<comment type="subcellular location">
    <subcellularLocation>
        <location evidence="2">Cell membrane</location>
        <topology evidence="2">Single-pass membrane protein</topology>
    </subcellularLocation>
</comment>
<keyword evidence="11" id="KW-0966">Cell projection</keyword>
<evidence type="ECO:0000256" key="6">
    <source>
        <dbReference type="ARBA" id="ARBA00022692"/>
    </source>
</evidence>
<dbReference type="RefSeq" id="WP_205002333.1">
    <property type="nucleotide sequence ID" value="NZ_JAFBER010000002.1"/>
</dbReference>
<evidence type="ECO:0000256" key="9">
    <source>
        <dbReference type="ARBA" id="ARBA00023136"/>
    </source>
</evidence>
<sequence>MFRSKGIKILFATVFILIVIGLGVYIWFYFIDSNKGVSAKDKKDDINYIVNKLTFETDEMTTNMKDNHYLKVQFKIQLSNKEAKEELTDRAFQVKNTIIYILSGLTPRDLQGPKGLKNLENSIKYKVNQYLESGQVTHVYTTEKIIQ</sequence>
<dbReference type="InterPro" id="IPR005503">
    <property type="entry name" value="FliL"/>
</dbReference>
<dbReference type="Pfam" id="PF03748">
    <property type="entry name" value="FliL"/>
    <property type="match status" value="1"/>
</dbReference>
<reference evidence="11 12" key="1">
    <citation type="submission" date="2021-01" db="EMBL/GenBank/DDBJ databases">
        <title>Genomic Encyclopedia of Type Strains, Phase IV (KMG-IV): sequencing the most valuable type-strain genomes for metagenomic binning, comparative biology and taxonomic classification.</title>
        <authorList>
            <person name="Goeker M."/>
        </authorList>
    </citation>
    <scope>NUCLEOTIDE SEQUENCE [LARGE SCALE GENOMIC DNA]</scope>
    <source>
        <strain evidence="11 12">DSM 28236</strain>
    </source>
</reference>
<keyword evidence="6 10" id="KW-0812">Transmembrane</keyword>
<comment type="caution">
    <text evidence="11">The sequence shown here is derived from an EMBL/GenBank/DDBJ whole genome shotgun (WGS) entry which is preliminary data.</text>
</comment>
<keyword evidence="12" id="KW-1185">Reference proteome</keyword>
<evidence type="ECO:0000256" key="2">
    <source>
        <dbReference type="ARBA" id="ARBA00004162"/>
    </source>
</evidence>
<dbReference type="PANTHER" id="PTHR35091:SF2">
    <property type="entry name" value="FLAGELLAR PROTEIN FLIL"/>
    <property type="match status" value="1"/>
</dbReference>
<organism evidence="11 12">
    <name type="scientific">Scopulibacillus daqui</name>
    <dbReference type="NCBI Taxonomy" id="1469162"/>
    <lineage>
        <taxon>Bacteria</taxon>
        <taxon>Bacillati</taxon>
        <taxon>Bacillota</taxon>
        <taxon>Bacilli</taxon>
        <taxon>Bacillales</taxon>
        <taxon>Sporolactobacillaceae</taxon>
        <taxon>Scopulibacillus</taxon>
    </lineage>
</organism>
<protein>
    <recommendedName>
        <fullName evidence="10">Flagellar protein FliL</fullName>
    </recommendedName>
</protein>